<comment type="caution">
    <text evidence="2">The sequence shown here is derived from an EMBL/GenBank/DDBJ whole genome shotgun (WGS) entry which is preliminary data.</text>
</comment>
<protein>
    <recommendedName>
        <fullName evidence="1">LYC1 C-terminal domain-containing protein</fullName>
    </recommendedName>
</protein>
<gene>
    <name evidence="2" type="ORF">Trco_007595</name>
</gene>
<evidence type="ECO:0000259" key="1">
    <source>
        <dbReference type="Pfam" id="PF22998"/>
    </source>
</evidence>
<feature type="domain" description="LYC1 C-terminal" evidence="1">
    <location>
        <begin position="17"/>
        <end position="213"/>
    </location>
</feature>
<dbReference type="Proteomes" id="UP000827724">
    <property type="component" value="Unassembled WGS sequence"/>
</dbReference>
<dbReference type="PANTHER" id="PTHR34815:SF4">
    <property type="entry name" value="N-ACETYLTRANSFERASE DOMAIN-CONTAINING PROTEIN"/>
    <property type="match status" value="1"/>
</dbReference>
<sequence>MGKLSLGEYLKYLERYSRQQTLTHYVDADHIQSMCHNDDGLSMMAMSASRSPVTHAQFLPSREVAEWHMMRSRVRARAVDAPGCRGNPNAIHRGAISWDPVTRTSVSLWWVHDFVKQRLYLGKLTVRRRQGLEFAIRMVFGAAVCEAVHWRLKEIIAWDPMPRLVAQAENLAREVGCDMTATLENRSEMVPCFRWHGDEAKEVVWTEAEYYGWG</sequence>
<dbReference type="Pfam" id="PF22998">
    <property type="entry name" value="GNAT_LYC1-like"/>
    <property type="match status" value="1"/>
</dbReference>
<dbReference type="PANTHER" id="PTHR34815">
    <property type="entry name" value="LYSINE ACETYLTRANSFERASE"/>
    <property type="match status" value="1"/>
</dbReference>
<dbReference type="InterPro" id="IPR053013">
    <property type="entry name" value="LAT"/>
</dbReference>
<dbReference type="OrthoDB" id="2020070at2759"/>
<proteinExistence type="predicted"/>
<dbReference type="EMBL" id="JAIWOZ010000006">
    <property type="protein sequence ID" value="KAH6604149.1"/>
    <property type="molecule type" value="Genomic_DNA"/>
</dbReference>
<evidence type="ECO:0000313" key="3">
    <source>
        <dbReference type="Proteomes" id="UP000827724"/>
    </source>
</evidence>
<evidence type="ECO:0000313" key="2">
    <source>
        <dbReference type="EMBL" id="KAH6604149.1"/>
    </source>
</evidence>
<dbReference type="InterPro" id="IPR055100">
    <property type="entry name" value="GNAT_LYC1-like"/>
</dbReference>
<dbReference type="AlphaFoldDB" id="A0A9P8TUH0"/>
<keyword evidence="3" id="KW-1185">Reference proteome</keyword>
<accession>A0A9P8TUH0</accession>
<reference evidence="2" key="1">
    <citation type="submission" date="2021-08" db="EMBL/GenBank/DDBJ databases">
        <title>Chromosome-Level Trichoderma cornu-damae using Hi-C Data.</title>
        <authorList>
            <person name="Kim C.S."/>
        </authorList>
    </citation>
    <scope>NUCLEOTIDE SEQUENCE</scope>
    <source>
        <strain evidence="2">KA19-0412C</strain>
    </source>
</reference>
<organism evidence="2 3">
    <name type="scientific">Trichoderma cornu-damae</name>
    <dbReference type="NCBI Taxonomy" id="654480"/>
    <lineage>
        <taxon>Eukaryota</taxon>
        <taxon>Fungi</taxon>
        <taxon>Dikarya</taxon>
        <taxon>Ascomycota</taxon>
        <taxon>Pezizomycotina</taxon>
        <taxon>Sordariomycetes</taxon>
        <taxon>Hypocreomycetidae</taxon>
        <taxon>Hypocreales</taxon>
        <taxon>Hypocreaceae</taxon>
        <taxon>Trichoderma</taxon>
    </lineage>
</organism>
<name>A0A9P8TUH0_9HYPO</name>